<feature type="binding site" evidence="4">
    <location>
        <begin position="109"/>
        <end position="110"/>
    </location>
    <ligand>
        <name>S-adenosyl-L-methionine</name>
        <dbReference type="ChEBI" id="CHEBI:59789"/>
    </ligand>
</feature>
<evidence type="ECO:0000256" key="3">
    <source>
        <dbReference type="ARBA" id="ARBA00022691"/>
    </source>
</evidence>
<evidence type="ECO:0000256" key="4">
    <source>
        <dbReference type="HAMAP-Rule" id="MF_02217"/>
    </source>
</evidence>
<protein>
    <recommendedName>
        <fullName evidence="4">tRNA 5-hydroxyuridine methyltransferase</fullName>
        <ecNumber evidence="4">2.1.1.-</ecNumber>
    </recommendedName>
    <alternativeName>
        <fullName evidence="4">ho5U methyltransferase</fullName>
    </alternativeName>
</protein>
<evidence type="ECO:0000256" key="1">
    <source>
        <dbReference type="ARBA" id="ARBA00022603"/>
    </source>
</evidence>
<dbReference type="Gene3D" id="3.40.50.150">
    <property type="entry name" value="Vaccinia Virus protein VP39"/>
    <property type="match status" value="1"/>
</dbReference>
<keyword evidence="1 4" id="KW-0489">Methyltransferase</keyword>
<reference evidence="5 6" key="1">
    <citation type="submission" date="2016-10" db="EMBL/GenBank/DDBJ databases">
        <authorList>
            <person name="de Groot N.N."/>
        </authorList>
    </citation>
    <scope>NUCLEOTIDE SEQUENCE [LARGE SCALE GENOMIC DNA]</scope>
    <source>
        <strain evidence="5 6">S137</strain>
    </source>
</reference>
<feature type="binding site" evidence="4">
    <location>
        <position position="157"/>
    </location>
    <ligand>
        <name>Mg(2+)</name>
        <dbReference type="ChEBI" id="CHEBI:18420"/>
    </ligand>
</feature>
<keyword evidence="4" id="KW-0460">Magnesium</keyword>
<keyword evidence="4" id="KW-0819">tRNA processing</keyword>
<comment type="similarity">
    <text evidence="4">Belongs to the class I-like SAM-binding methyltransferase superfamily. Cation-dependent O-methyltransferase family.</text>
</comment>
<keyword evidence="3 4" id="KW-0949">S-adenosyl-L-methionine</keyword>
<dbReference type="Proteomes" id="UP000182412">
    <property type="component" value="Unassembled WGS sequence"/>
</dbReference>
<sequence>MSVLGLTDEVEGFLETLLREMEDFAALHHVPIINERGRQAFLQVVQKAQPHRVLEIGTAIGYSSLLLAMNGAEDIAITTLELSDERIRTAQGYIDRSAYADRIRIIGGDAAENLTKLQLTGQKFDFVFIDAAKGQYVDYFHKIQPMLTDNATILADNVLFRGYVKGDVPTPRRFKTIVKRLREYIGLVSQPPYVTEILENGDGLAVTRRV</sequence>
<name>A0A1H0P3P3_SELRU</name>
<dbReference type="GO" id="GO:0030488">
    <property type="term" value="P:tRNA methylation"/>
    <property type="evidence" value="ECO:0007669"/>
    <property type="project" value="UniProtKB-UniRule"/>
</dbReference>
<dbReference type="Pfam" id="PF01596">
    <property type="entry name" value="Methyltransf_3"/>
    <property type="match status" value="1"/>
</dbReference>
<dbReference type="AlphaFoldDB" id="A0A1H0P3P3"/>
<feature type="binding site" evidence="4">
    <location>
        <position position="130"/>
    </location>
    <ligand>
        <name>Mg(2+)</name>
        <dbReference type="ChEBI" id="CHEBI:18420"/>
    </ligand>
</feature>
<dbReference type="GO" id="GO:0000287">
    <property type="term" value="F:magnesium ion binding"/>
    <property type="evidence" value="ECO:0007669"/>
    <property type="project" value="UniProtKB-UniRule"/>
</dbReference>
<feature type="binding site" evidence="4">
    <location>
        <position position="63"/>
    </location>
    <ligand>
        <name>S-adenosyl-L-methionine</name>
        <dbReference type="ChEBI" id="CHEBI:59789"/>
    </ligand>
</feature>
<feature type="binding site" evidence="4">
    <location>
        <position position="81"/>
    </location>
    <ligand>
        <name>S-adenosyl-L-methionine</name>
        <dbReference type="ChEBI" id="CHEBI:59789"/>
    </ligand>
</feature>
<feature type="binding site" evidence="4">
    <location>
        <position position="156"/>
    </location>
    <ligand>
        <name>Mg(2+)</name>
        <dbReference type="ChEBI" id="CHEBI:18420"/>
    </ligand>
</feature>
<dbReference type="PROSITE" id="PS51682">
    <property type="entry name" value="SAM_OMT_I"/>
    <property type="match status" value="1"/>
</dbReference>
<dbReference type="CDD" id="cd02440">
    <property type="entry name" value="AdoMet_MTases"/>
    <property type="match status" value="1"/>
</dbReference>
<dbReference type="GO" id="GO:0008171">
    <property type="term" value="F:O-methyltransferase activity"/>
    <property type="evidence" value="ECO:0007669"/>
    <property type="project" value="InterPro"/>
</dbReference>
<keyword evidence="4" id="KW-0479">Metal-binding</keyword>
<gene>
    <name evidence="4" type="primary">trmR</name>
    <name evidence="5" type="ORF">SAMN05216366_10487</name>
</gene>
<accession>A0A1H0P3P3</accession>
<dbReference type="InterPro" id="IPR043675">
    <property type="entry name" value="TrmR_methyltr"/>
</dbReference>
<evidence type="ECO:0000313" key="6">
    <source>
        <dbReference type="Proteomes" id="UP000182412"/>
    </source>
</evidence>
<organism evidence="5 6">
    <name type="scientific">Selenomonas ruminantium</name>
    <dbReference type="NCBI Taxonomy" id="971"/>
    <lineage>
        <taxon>Bacteria</taxon>
        <taxon>Bacillati</taxon>
        <taxon>Bacillota</taxon>
        <taxon>Negativicutes</taxon>
        <taxon>Selenomonadales</taxon>
        <taxon>Selenomonadaceae</taxon>
        <taxon>Selenomonas</taxon>
    </lineage>
</organism>
<dbReference type="InterPro" id="IPR002935">
    <property type="entry name" value="SAM_O-MeTrfase"/>
</dbReference>
<dbReference type="InterPro" id="IPR029063">
    <property type="entry name" value="SAM-dependent_MTases_sf"/>
</dbReference>
<feature type="binding site" evidence="4">
    <location>
        <position position="33"/>
    </location>
    <ligand>
        <name>S-adenosyl-L-methionine</name>
        <dbReference type="ChEBI" id="CHEBI:59789"/>
    </ligand>
</feature>
<dbReference type="SUPFAM" id="SSF53335">
    <property type="entry name" value="S-adenosyl-L-methionine-dependent methyltransferases"/>
    <property type="match status" value="1"/>
</dbReference>
<comment type="function">
    <text evidence="4">Catalyzes the methylation of 5-hydroxyuridine (ho5U) to form 5-methoxyuridine (mo5U) at position 34 in tRNAs.</text>
</comment>
<dbReference type="HAMAP" id="MF_02217">
    <property type="entry name" value="TrmR_methyltr"/>
    <property type="match status" value="1"/>
</dbReference>
<comment type="catalytic activity">
    <reaction evidence="4">
        <text>5-hydroxyuridine(34) in tRNA + S-adenosyl-L-methionine = 5-methoxyuridine(34) in tRNA + S-adenosyl-L-homocysteine + H(+)</text>
        <dbReference type="Rhea" id="RHEA:60524"/>
        <dbReference type="Rhea" id="RHEA-COMP:13381"/>
        <dbReference type="Rhea" id="RHEA-COMP:15591"/>
        <dbReference type="ChEBI" id="CHEBI:15378"/>
        <dbReference type="ChEBI" id="CHEBI:57856"/>
        <dbReference type="ChEBI" id="CHEBI:59789"/>
        <dbReference type="ChEBI" id="CHEBI:136877"/>
        <dbReference type="ChEBI" id="CHEBI:143860"/>
    </reaction>
</comment>
<dbReference type="PANTHER" id="PTHR43836">
    <property type="entry name" value="CATECHOL O-METHYLTRANSFERASE 1-RELATED"/>
    <property type="match status" value="1"/>
</dbReference>
<evidence type="ECO:0000256" key="2">
    <source>
        <dbReference type="ARBA" id="ARBA00022679"/>
    </source>
</evidence>
<dbReference type="GO" id="GO:0016300">
    <property type="term" value="F:tRNA (uridine) methyltransferase activity"/>
    <property type="evidence" value="ECO:0007669"/>
    <property type="project" value="UniProtKB-UniRule"/>
</dbReference>
<dbReference type="EMBL" id="FNJQ01000004">
    <property type="protein sequence ID" value="SDO99305.1"/>
    <property type="molecule type" value="Genomic_DNA"/>
</dbReference>
<evidence type="ECO:0000313" key="5">
    <source>
        <dbReference type="EMBL" id="SDO99305.1"/>
    </source>
</evidence>
<keyword evidence="2 4" id="KW-0808">Transferase</keyword>
<dbReference type="EC" id="2.1.1.-" evidence="4"/>
<feature type="binding site" evidence="4">
    <location>
        <position position="130"/>
    </location>
    <ligand>
        <name>S-adenosyl-L-methionine</name>
        <dbReference type="ChEBI" id="CHEBI:59789"/>
    </ligand>
</feature>
<proteinExistence type="inferred from homology"/>
<dbReference type="PANTHER" id="PTHR43836:SF2">
    <property type="entry name" value="CATECHOL O-METHYLTRANSFERASE 1-RELATED"/>
    <property type="match status" value="1"/>
</dbReference>
<comment type="subunit">
    <text evidence="4">Homodimer.</text>
</comment>